<dbReference type="PANTHER" id="PTHR43727">
    <property type="entry name" value="DIAMINOPIMELATE DECARBOXYLASE"/>
    <property type="match status" value="1"/>
</dbReference>
<dbReference type="InterPro" id="IPR029066">
    <property type="entry name" value="PLP-binding_barrel"/>
</dbReference>
<evidence type="ECO:0000313" key="20">
    <source>
        <dbReference type="Proteomes" id="UP000278162"/>
    </source>
</evidence>
<comment type="cofactor">
    <cofactor evidence="1 12 13 14">
        <name>pyridoxal 5'-phosphate</name>
        <dbReference type="ChEBI" id="CHEBI:597326"/>
    </cofactor>
</comment>
<dbReference type="Pfam" id="PF00278">
    <property type="entry name" value="Orn_DAP_Arg_deC"/>
    <property type="match status" value="1"/>
</dbReference>
<feature type="domain" description="Orn/DAP/Arg decarboxylase 2 N-terminal" evidence="16">
    <location>
        <begin position="35"/>
        <end position="280"/>
    </location>
</feature>
<evidence type="ECO:0000313" key="17">
    <source>
        <dbReference type="EMBL" id="KPM60442.1"/>
    </source>
</evidence>
<dbReference type="SUPFAM" id="SSF51419">
    <property type="entry name" value="PLP-binding barrel"/>
    <property type="match status" value="1"/>
</dbReference>
<evidence type="ECO:0000256" key="3">
    <source>
        <dbReference type="ARBA" id="ARBA00022793"/>
    </source>
</evidence>
<keyword evidence="3 12" id="KW-0210">Decarboxylase</keyword>
<feature type="binding site" evidence="12">
    <location>
        <position position="370"/>
    </location>
    <ligand>
        <name>pyridoxal 5'-phosphate</name>
        <dbReference type="ChEBI" id="CHEBI:597326"/>
    </ligand>
</feature>
<dbReference type="InterPro" id="IPR022643">
    <property type="entry name" value="De-COase2_C"/>
</dbReference>
<comment type="subunit">
    <text evidence="12">Homodimer.</text>
</comment>
<evidence type="ECO:0000313" key="19">
    <source>
        <dbReference type="Proteomes" id="UP000050437"/>
    </source>
</evidence>
<accession>A0A0P7CSM6</accession>
<reference evidence="17 19" key="1">
    <citation type="submission" date="2015-10" db="EMBL/GenBank/DDBJ databases">
        <title>Pseudomonas putida clinical strains.</title>
        <authorList>
            <person name="Molina L."/>
            <person name="Udaondo Z."/>
        </authorList>
    </citation>
    <scope>NUCLEOTIDE SEQUENCE [LARGE SCALE GENOMIC DNA]</scope>
    <source>
        <strain evidence="17 19">HB13667</strain>
    </source>
</reference>
<dbReference type="RefSeq" id="WP_013974743.1">
    <property type="nucleotide sequence ID" value="NZ_JADLJZ010000012.1"/>
</dbReference>
<dbReference type="UniPathway" id="UPA00034">
    <property type="reaction ID" value="UER00027"/>
</dbReference>
<keyword evidence="5 12" id="KW-0457">Lysine biosynthesis</keyword>
<evidence type="ECO:0000256" key="7">
    <source>
        <dbReference type="ARBA" id="ARBA00050464"/>
    </source>
</evidence>
<organism evidence="17 19">
    <name type="scientific">Pseudomonas putida</name>
    <name type="common">Arthrobacter siderocapsulatus</name>
    <dbReference type="NCBI Taxonomy" id="303"/>
    <lineage>
        <taxon>Bacteria</taxon>
        <taxon>Pseudomonadati</taxon>
        <taxon>Pseudomonadota</taxon>
        <taxon>Gammaproteobacteria</taxon>
        <taxon>Pseudomonadales</taxon>
        <taxon>Pseudomonadaceae</taxon>
        <taxon>Pseudomonas</taxon>
    </lineage>
</organism>
<keyword evidence="6 12" id="KW-0456">Lyase</keyword>
<comment type="function">
    <text evidence="12">Specifically catalyzes the decarboxylation of meso-diaminopimelate (meso-DAP) to L-lysine.</text>
</comment>
<evidence type="ECO:0000256" key="9">
    <source>
        <dbReference type="ARBA" id="ARBA00060983"/>
    </source>
</evidence>
<evidence type="ECO:0000256" key="11">
    <source>
        <dbReference type="ARBA" id="ARBA00074972"/>
    </source>
</evidence>
<dbReference type="Proteomes" id="UP000050437">
    <property type="component" value="Unassembled WGS sequence"/>
</dbReference>
<feature type="binding site" evidence="12">
    <location>
        <position position="239"/>
    </location>
    <ligand>
        <name>pyridoxal 5'-phosphate</name>
        <dbReference type="ChEBI" id="CHEBI:597326"/>
    </ligand>
</feature>
<evidence type="ECO:0000256" key="8">
    <source>
        <dbReference type="ARBA" id="ARBA00060643"/>
    </source>
</evidence>
<dbReference type="Gene3D" id="3.20.20.10">
    <property type="entry name" value="Alanine racemase"/>
    <property type="match status" value="1"/>
</dbReference>
<feature type="binding site" evidence="12">
    <location>
        <position position="316"/>
    </location>
    <ligand>
        <name>substrate</name>
    </ligand>
</feature>
<dbReference type="EC" id="4.1.1.20" evidence="10 12"/>
<comment type="catalytic activity">
    <reaction evidence="7 12 14">
        <text>meso-2,6-diaminopimelate + H(+) = L-lysine + CO2</text>
        <dbReference type="Rhea" id="RHEA:15101"/>
        <dbReference type="ChEBI" id="CHEBI:15378"/>
        <dbReference type="ChEBI" id="CHEBI:16526"/>
        <dbReference type="ChEBI" id="CHEBI:32551"/>
        <dbReference type="ChEBI" id="CHEBI:57791"/>
        <dbReference type="EC" id="4.1.1.20"/>
    </reaction>
</comment>
<dbReference type="Proteomes" id="UP000278162">
    <property type="component" value="Unassembled WGS sequence"/>
</dbReference>
<feature type="binding site" evidence="12">
    <location>
        <position position="343"/>
    </location>
    <ligand>
        <name>substrate</name>
    </ligand>
</feature>
<dbReference type="FunFam" id="3.20.20.10:FF:000003">
    <property type="entry name" value="Diaminopimelate decarboxylase"/>
    <property type="match status" value="1"/>
</dbReference>
<comment type="caution">
    <text evidence="17">The sequence shown here is derived from an EMBL/GenBank/DDBJ whole genome shotgun (WGS) entry which is preliminary data.</text>
</comment>
<dbReference type="InterPro" id="IPR022653">
    <property type="entry name" value="De-COase2_pyr-phos_BS"/>
</dbReference>
<evidence type="ECO:0000313" key="18">
    <source>
        <dbReference type="EMBL" id="RNF92871.1"/>
    </source>
</evidence>
<dbReference type="InterPro" id="IPR000183">
    <property type="entry name" value="Orn/DAP/Arg_de-COase"/>
</dbReference>
<proteinExistence type="inferred from homology"/>
<feature type="modified residue" description="N6-(pyridoxal phosphate)lysine" evidence="12 13">
    <location>
        <position position="60"/>
    </location>
</feature>
<evidence type="ECO:0000259" key="16">
    <source>
        <dbReference type="Pfam" id="PF02784"/>
    </source>
</evidence>
<dbReference type="EMBL" id="RJAI01000008">
    <property type="protein sequence ID" value="RNF92871.1"/>
    <property type="molecule type" value="Genomic_DNA"/>
</dbReference>
<dbReference type="PROSITE" id="PS00879">
    <property type="entry name" value="ODR_DC_2_2"/>
    <property type="match status" value="1"/>
</dbReference>
<dbReference type="GO" id="GO:0008836">
    <property type="term" value="F:diaminopimelate decarboxylase activity"/>
    <property type="evidence" value="ECO:0007669"/>
    <property type="project" value="UniProtKB-UniRule"/>
</dbReference>
<feature type="binding site" evidence="12">
    <location>
        <position position="370"/>
    </location>
    <ligand>
        <name>substrate</name>
    </ligand>
</feature>
<name>A0A0P7CSM6_PSEPU</name>
<sequence>MNAFNYRDGELFAEGVGLSAIAERYGTPTYVYSRAHIEAQYRSYADALQGTEHLVCFAVKANSNLGVLNVLARLGAGFDIVSGGELERVLAAGGRADRVVFSGVGKTRDDMRRALEVGVHCFNVESTDELERLQVVAAEMGKVAPVSLRVNPDVDAGTHPYISTGLKENKFGIAIADAEAIYVRAAQLPNLEVVGVDCHIGSQLTTVEPFLDALDRLLVLVDRLAECGIHLRHLDLGGGVGVRYRDEEPPLVADYIKAIRERVGDRDLALVFEPGRYIVANAGVLLTRVEYLKHTEHKDFAIIDAAMNDLIRPALYQAWMGVSAVKPRAGEGRAYDLVGPICETGDFLGKDRVLNLAEGDLLAVQSAGAYGFVMSSNYNTRGRCAEILVDGDQAFEVRRRETIAELYAGESLLPE</sequence>
<dbReference type="SUPFAM" id="SSF50621">
    <property type="entry name" value="Alanine racemase C-terminal domain-like"/>
    <property type="match status" value="1"/>
</dbReference>
<dbReference type="PANTHER" id="PTHR43727:SF2">
    <property type="entry name" value="GROUP IV DECARBOXYLASE"/>
    <property type="match status" value="1"/>
</dbReference>
<dbReference type="PRINTS" id="PR01181">
    <property type="entry name" value="DAPDCRBXLASE"/>
</dbReference>
<dbReference type="EMBL" id="LKKS01000121">
    <property type="protein sequence ID" value="KPM60442.1"/>
    <property type="molecule type" value="Genomic_DNA"/>
</dbReference>
<feature type="binding site" evidence="12">
    <location>
        <begin position="273"/>
        <end position="276"/>
    </location>
    <ligand>
        <name>pyridoxal 5'-phosphate</name>
        <dbReference type="ChEBI" id="CHEBI:597326"/>
    </ligand>
</feature>
<protein>
    <recommendedName>
        <fullName evidence="11 12">Diaminopimelate decarboxylase</fullName>
        <shortName evidence="12">DAP decarboxylase</shortName>
        <shortName evidence="12">DAPDC</shortName>
        <ecNumber evidence="10 12">4.1.1.20</ecNumber>
    </recommendedName>
</protein>
<gene>
    <name evidence="12 18" type="primary">lysA</name>
    <name evidence="18" type="ORF">EFK07_05525</name>
    <name evidence="17" type="ORF">HB13667_22695</name>
</gene>
<dbReference type="CDD" id="cd06828">
    <property type="entry name" value="PLPDE_III_DapDC"/>
    <property type="match status" value="1"/>
</dbReference>
<evidence type="ECO:0000256" key="5">
    <source>
        <dbReference type="ARBA" id="ARBA00023154"/>
    </source>
</evidence>
<evidence type="ECO:0000259" key="15">
    <source>
        <dbReference type="Pfam" id="PF00278"/>
    </source>
</evidence>
<dbReference type="Pfam" id="PF02784">
    <property type="entry name" value="Orn_Arg_deC_N"/>
    <property type="match status" value="1"/>
</dbReference>
<dbReference type="AlphaFoldDB" id="A0A0P7CSM6"/>
<reference evidence="18 20" key="2">
    <citation type="submission" date="2018-10" db="EMBL/GenBank/DDBJ databases">
        <title>An outbreak of IMP-63 producing strain in France.</title>
        <authorList>
            <person name="Bour M."/>
            <person name="Liapis E."/>
            <person name="Plesiat P."/>
        </authorList>
    </citation>
    <scope>NUCLEOTIDE SEQUENCE [LARGE SCALE GENOMIC DNA]</scope>
    <source>
        <strain evidence="18 20">12917</strain>
    </source>
</reference>
<dbReference type="Gene3D" id="2.40.37.10">
    <property type="entry name" value="Lyase, Ornithine Decarboxylase, Chain A, domain 1"/>
    <property type="match status" value="1"/>
</dbReference>
<evidence type="ECO:0000256" key="14">
    <source>
        <dbReference type="RuleBase" id="RU003738"/>
    </source>
</evidence>
<dbReference type="FunFam" id="2.40.37.10:FF:000003">
    <property type="entry name" value="Diaminopimelate decarboxylase"/>
    <property type="match status" value="1"/>
</dbReference>
<dbReference type="GeneID" id="97170598"/>
<evidence type="ECO:0000256" key="6">
    <source>
        <dbReference type="ARBA" id="ARBA00023239"/>
    </source>
</evidence>
<keyword evidence="4 12" id="KW-0663">Pyridoxal phosphate</keyword>
<evidence type="ECO:0000256" key="12">
    <source>
        <dbReference type="HAMAP-Rule" id="MF_02120"/>
    </source>
</evidence>
<dbReference type="InterPro" id="IPR009006">
    <property type="entry name" value="Ala_racemase/Decarboxylase_C"/>
</dbReference>
<dbReference type="PROSITE" id="PS00878">
    <property type="entry name" value="ODR_DC_2_1"/>
    <property type="match status" value="1"/>
</dbReference>
<feature type="binding site" evidence="12">
    <location>
        <position position="276"/>
    </location>
    <ligand>
        <name>substrate</name>
    </ligand>
</feature>
<evidence type="ECO:0000256" key="1">
    <source>
        <dbReference type="ARBA" id="ARBA00001933"/>
    </source>
</evidence>
<feature type="active site" description="Proton donor" evidence="13">
    <location>
        <position position="342"/>
    </location>
</feature>
<evidence type="ECO:0000256" key="10">
    <source>
        <dbReference type="ARBA" id="ARBA00066427"/>
    </source>
</evidence>
<dbReference type="NCBIfam" id="TIGR01048">
    <property type="entry name" value="lysA"/>
    <property type="match status" value="1"/>
</dbReference>
<comment type="pathway">
    <text evidence="8 12 14">Amino-acid biosynthesis; L-lysine biosynthesis via DAP pathway; L-lysine from DL-2,6-diaminopimelate: step 1/1.</text>
</comment>
<dbReference type="InterPro" id="IPR002986">
    <property type="entry name" value="DAP_deCOOHase_LysA"/>
</dbReference>
<evidence type="ECO:0000256" key="4">
    <source>
        <dbReference type="ARBA" id="ARBA00022898"/>
    </source>
</evidence>
<dbReference type="GO" id="GO:0030170">
    <property type="term" value="F:pyridoxal phosphate binding"/>
    <property type="evidence" value="ECO:0007669"/>
    <property type="project" value="UniProtKB-UniRule"/>
</dbReference>
<dbReference type="PRINTS" id="PR01179">
    <property type="entry name" value="ODADCRBXLASE"/>
</dbReference>
<evidence type="ECO:0000256" key="2">
    <source>
        <dbReference type="ARBA" id="ARBA00022605"/>
    </source>
</evidence>
<feature type="domain" description="Orn/DAP/Arg decarboxylase 2 C-terminal" evidence="15">
    <location>
        <begin position="31"/>
        <end position="368"/>
    </location>
</feature>
<comment type="similarity">
    <text evidence="9 12">Belongs to the Orn/Lys/Arg decarboxylase class-II family. LysA subfamily.</text>
</comment>
<feature type="binding site" evidence="12">
    <location>
        <position position="312"/>
    </location>
    <ligand>
        <name>substrate</name>
    </ligand>
</feature>
<keyword evidence="2 12" id="KW-0028">Amino-acid biosynthesis</keyword>
<dbReference type="InterPro" id="IPR022644">
    <property type="entry name" value="De-COase2_N"/>
</dbReference>
<dbReference type="InterPro" id="IPR022657">
    <property type="entry name" value="De-COase2_CS"/>
</dbReference>
<evidence type="ECO:0000256" key="13">
    <source>
        <dbReference type="PIRSR" id="PIRSR600183-50"/>
    </source>
</evidence>
<dbReference type="GO" id="GO:0009089">
    <property type="term" value="P:lysine biosynthetic process via diaminopimelate"/>
    <property type="evidence" value="ECO:0007669"/>
    <property type="project" value="UniProtKB-UniRule"/>
</dbReference>
<dbReference type="HAMAP" id="MF_02120">
    <property type="entry name" value="LysA"/>
    <property type="match status" value="1"/>
</dbReference>